<dbReference type="SUPFAM" id="SSF51306">
    <property type="entry name" value="LexA/Signal peptidase"/>
    <property type="match status" value="1"/>
</dbReference>
<dbReference type="PANTHER" id="PTHR40661:SF1">
    <property type="entry name" value="HTH CRO_C1-TYPE DOMAIN-CONTAINING PROTEIN"/>
    <property type="match status" value="1"/>
</dbReference>
<dbReference type="Pfam" id="PF07022">
    <property type="entry name" value="Phage_CI_repr"/>
    <property type="match status" value="1"/>
</dbReference>
<dbReference type="InterPro" id="IPR036286">
    <property type="entry name" value="LexA/Signal_pep-like_sf"/>
</dbReference>
<dbReference type="Pfam" id="PF00717">
    <property type="entry name" value="Peptidase_S24"/>
    <property type="match status" value="1"/>
</dbReference>
<dbReference type="Proteomes" id="UP000198517">
    <property type="component" value="Unassembled WGS sequence"/>
</dbReference>
<keyword evidence="1" id="KW-0805">Transcription regulation</keyword>
<dbReference type="InterPro" id="IPR010744">
    <property type="entry name" value="Phage_CI_N"/>
</dbReference>
<evidence type="ECO:0000313" key="7">
    <source>
        <dbReference type="Proteomes" id="UP000198517"/>
    </source>
</evidence>
<keyword evidence="3" id="KW-0804">Transcription</keyword>
<accession>A0A1G7CLI2</accession>
<dbReference type="CDD" id="cd06529">
    <property type="entry name" value="S24_LexA-like"/>
    <property type="match status" value="1"/>
</dbReference>
<dbReference type="Gene3D" id="2.10.109.10">
    <property type="entry name" value="Umud Fragment, subunit A"/>
    <property type="match status" value="1"/>
</dbReference>
<name>A0A1G7CLI2_9FLAO</name>
<dbReference type="Gene3D" id="1.10.260.40">
    <property type="entry name" value="lambda repressor-like DNA-binding domains"/>
    <property type="match status" value="1"/>
</dbReference>
<evidence type="ECO:0000256" key="2">
    <source>
        <dbReference type="ARBA" id="ARBA00023125"/>
    </source>
</evidence>
<dbReference type="STRING" id="1071918.SAMN05421544_10890"/>
<dbReference type="InterPro" id="IPR039418">
    <property type="entry name" value="LexA-like"/>
</dbReference>
<evidence type="ECO:0000256" key="3">
    <source>
        <dbReference type="ARBA" id="ARBA00023163"/>
    </source>
</evidence>
<dbReference type="OrthoDB" id="796548at2"/>
<keyword evidence="2" id="KW-0238">DNA-binding</keyword>
<keyword evidence="7" id="KW-1185">Reference proteome</keyword>
<evidence type="ECO:0000259" key="5">
    <source>
        <dbReference type="Pfam" id="PF07022"/>
    </source>
</evidence>
<dbReference type="GO" id="GO:0045892">
    <property type="term" value="P:negative regulation of DNA-templated transcription"/>
    <property type="evidence" value="ECO:0007669"/>
    <property type="project" value="InterPro"/>
</dbReference>
<sequence length="302" mass="34471">MSNFIDKSLILNKIKKEYNFNSDTDFAKFLGIKPQTMSSWHSRNTFDTDLIYAKCENLNADFLLSGKGDVKKPNVQKKLYNKSITQSITESITNQMFKKGYTSEKEEKTKSAEKVNKKNVDLNVDQNVTKPNVQKKLSNGIENENVSFFNEEEVERGVKLYKSGTIEESPVGIPLIPIEAMAGFGEGEIQVMDYETSNYVIPEFTELKADFMIRIKGNSMYPKYSSGDLVACKKLFLRDIFFQWNKVYVLNTEQGALIKRIHQSTVENCILCVSDNESYKPFDLPLEQVYSIAIVVGGIRFE</sequence>
<proteinExistence type="predicted"/>
<dbReference type="InterPro" id="IPR015927">
    <property type="entry name" value="Peptidase_S24_S26A/B/C"/>
</dbReference>
<organism evidence="6 7">
    <name type="scientific">Riemerella columbipharyngis</name>
    <dbReference type="NCBI Taxonomy" id="1071918"/>
    <lineage>
        <taxon>Bacteria</taxon>
        <taxon>Pseudomonadati</taxon>
        <taxon>Bacteroidota</taxon>
        <taxon>Flavobacteriia</taxon>
        <taxon>Flavobacteriales</taxon>
        <taxon>Weeksellaceae</taxon>
        <taxon>Riemerella</taxon>
    </lineage>
</organism>
<gene>
    <name evidence="6" type="ORF">SAMN05421544_10890</name>
</gene>
<dbReference type="EMBL" id="FNAS01000008">
    <property type="protein sequence ID" value="SDE40081.1"/>
    <property type="molecule type" value="Genomic_DNA"/>
</dbReference>
<feature type="domain" description="Peptidase S24/S26A/S26B/S26C" evidence="4">
    <location>
        <begin position="183"/>
        <end position="296"/>
    </location>
</feature>
<dbReference type="InterPro" id="IPR010982">
    <property type="entry name" value="Lambda_DNA-bd_dom_sf"/>
</dbReference>
<dbReference type="PANTHER" id="PTHR40661">
    <property type="match status" value="1"/>
</dbReference>
<evidence type="ECO:0000259" key="4">
    <source>
        <dbReference type="Pfam" id="PF00717"/>
    </source>
</evidence>
<protein>
    <submittedName>
        <fullName evidence="6">Peptidase S24-like</fullName>
    </submittedName>
</protein>
<dbReference type="AlphaFoldDB" id="A0A1G7CLI2"/>
<reference evidence="6 7" key="1">
    <citation type="submission" date="2016-10" db="EMBL/GenBank/DDBJ databases">
        <authorList>
            <person name="de Groot N.N."/>
        </authorList>
    </citation>
    <scope>NUCLEOTIDE SEQUENCE [LARGE SCALE GENOMIC DNA]</scope>
    <source>
        <strain evidence="6 7">DSM 24015</strain>
    </source>
</reference>
<feature type="domain" description="Bacteriophage CI repressor N-terminal" evidence="5">
    <location>
        <begin position="10"/>
        <end position="69"/>
    </location>
</feature>
<evidence type="ECO:0000256" key="1">
    <source>
        <dbReference type="ARBA" id="ARBA00023015"/>
    </source>
</evidence>
<dbReference type="GO" id="GO:0003677">
    <property type="term" value="F:DNA binding"/>
    <property type="evidence" value="ECO:0007669"/>
    <property type="project" value="UniProtKB-KW"/>
</dbReference>
<evidence type="ECO:0000313" key="6">
    <source>
        <dbReference type="EMBL" id="SDE40081.1"/>
    </source>
</evidence>
<dbReference type="RefSeq" id="WP_143017730.1">
    <property type="nucleotide sequence ID" value="NZ_FNAS01000008.1"/>
</dbReference>